<feature type="non-terminal residue" evidence="3">
    <location>
        <position position="1"/>
    </location>
</feature>
<dbReference type="PANTHER" id="PTHR21090:SF5">
    <property type="entry name" value="PENTAFUNCTIONAL AROM POLYPEPTIDE"/>
    <property type="match status" value="1"/>
</dbReference>
<reference evidence="3" key="1">
    <citation type="submission" date="2018-06" db="EMBL/GenBank/DDBJ databases">
        <authorList>
            <person name="Zhirakovskaya E."/>
        </authorList>
    </citation>
    <scope>NUCLEOTIDE SEQUENCE</scope>
</reference>
<dbReference type="GO" id="GO:0003866">
    <property type="term" value="F:3-phosphoshikimate 1-carboxyvinyltransferase activity"/>
    <property type="evidence" value="ECO:0007669"/>
    <property type="project" value="UniProtKB-EC"/>
</dbReference>
<dbReference type="Gene3D" id="3.65.10.10">
    <property type="entry name" value="Enolpyruvate transferase domain"/>
    <property type="match status" value="1"/>
</dbReference>
<dbReference type="EC" id="2.5.1.19" evidence="3"/>
<evidence type="ECO:0000256" key="1">
    <source>
        <dbReference type="ARBA" id="ARBA00022679"/>
    </source>
</evidence>
<dbReference type="PROSITE" id="PS00885">
    <property type="entry name" value="EPSP_SYNTHASE_2"/>
    <property type="match status" value="1"/>
</dbReference>
<proteinExistence type="predicted"/>
<keyword evidence="1 3" id="KW-0808">Transferase</keyword>
<dbReference type="InterPro" id="IPR023193">
    <property type="entry name" value="EPSP_synthase_CS"/>
</dbReference>
<evidence type="ECO:0000313" key="3">
    <source>
        <dbReference type="EMBL" id="VAW39048.1"/>
    </source>
</evidence>
<dbReference type="InterPro" id="IPR013792">
    <property type="entry name" value="RNA3'P_cycl/enolpyr_Trfase_a/b"/>
</dbReference>
<dbReference type="Pfam" id="PF00275">
    <property type="entry name" value="EPSP_synthase"/>
    <property type="match status" value="1"/>
</dbReference>
<name>A0A3B0V639_9ZZZZ</name>
<evidence type="ECO:0000259" key="2">
    <source>
        <dbReference type="Pfam" id="PF00275"/>
    </source>
</evidence>
<organism evidence="3">
    <name type="scientific">hydrothermal vent metagenome</name>
    <dbReference type="NCBI Taxonomy" id="652676"/>
    <lineage>
        <taxon>unclassified sequences</taxon>
        <taxon>metagenomes</taxon>
        <taxon>ecological metagenomes</taxon>
    </lineage>
</organism>
<dbReference type="GO" id="GO:0009423">
    <property type="term" value="P:chorismate biosynthetic process"/>
    <property type="evidence" value="ECO:0007669"/>
    <property type="project" value="TreeGrafter"/>
</dbReference>
<gene>
    <name evidence="3" type="ORF">MNBD_CHLOROFLEXI01-5230</name>
</gene>
<accession>A0A3B0V639</accession>
<dbReference type="PANTHER" id="PTHR21090">
    <property type="entry name" value="AROM/DEHYDROQUINATE SYNTHASE"/>
    <property type="match status" value="1"/>
</dbReference>
<dbReference type="SUPFAM" id="SSF55205">
    <property type="entry name" value="EPT/RTPC-like"/>
    <property type="match status" value="1"/>
</dbReference>
<dbReference type="EMBL" id="UOEU01000728">
    <property type="protein sequence ID" value="VAW39048.1"/>
    <property type="molecule type" value="Genomic_DNA"/>
</dbReference>
<dbReference type="InterPro" id="IPR001986">
    <property type="entry name" value="Enolpyruvate_Tfrase_dom"/>
</dbReference>
<feature type="domain" description="Enolpyruvate transferase" evidence="2">
    <location>
        <begin position="6"/>
        <end position="115"/>
    </location>
</feature>
<dbReference type="AlphaFoldDB" id="A0A3B0V639"/>
<dbReference type="InterPro" id="IPR036968">
    <property type="entry name" value="Enolpyruvate_Tfrase_sf"/>
</dbReference>
<sequence>TVVRGIDELPIWAVAATQAAGTSQVHDAAELRVKEVDRISVLAGELQKLGVDMVESPDGFAISGPMRLFSNEVDSHDDHRLGMSLAVAGLITHGLTLVHDANCIADSFPGFVEIMQSLGANMEWIEQ</sequence>
<protein>
    <submittedName>
        <fullName evidence="3">3-phosphoshikimate 1-carboxyvinyltransferase</fullName>
        <ecNumber evidence="3">2.5.1.19</ecNumber>
    </submittedName>
</protein>